<gene>
    <name evidence="1" type="ORF">Bca52824_017644</name>
</gene>
<dbReference type="SUPFAM" id="SSF51126">
    <property type="entry name" value="Pectin lyase-like"/>
    <property type="match status" value="1"/>
</dbReference>
<evidence type="ECO:0000313" key="1">
    <source>
        <dbReference type="EMBL" id="KAG2314522.1"/>
    </source>
</evidence>
<accession>A0A8X7VNS4</accession>
<comment type="caution">
    <text evidence="1">The sequence shown here is derived from an EMBL/GenBank/DDBJ whole genome shotgun (WGS) entry which is preliminary data.</text>
</comment>
<evidence type="ECO:0000313" key="2">
    <source>
        <dbReference type="Proteomes" id="UP000886595"/>
    </source>
</evidence>
<sequence>MQHTRNTSGIAKARAAALLTRGSEEESGPSKHKSFFQFDGLWCGGDGVTVNTEAFERAIYAISKLSKKGGGQLNVPPGRWLTAPFNLTSYMTLFLAEDAEILAVQNEKLWPLLPPLPSYGYGREHYGPRYGSFIHGQNLKDVVVTDKVALPAISMISSAAASSASRPKRL</sequence>
<keyword evidence="2" id="KW-1185">Reference proteome</keyword>
<organism evidence="1 2">
    <name type="scientific">Brassica carinata</name>
    <name type="common">Ethiopian mustard</name>
    <name type="synonym">Abyssinian cabbage</name>
    <dbReference type="NCBI Taxonomy" id="52824"/>
    <lineage>
        <taxon>Eukaryota</taxon>
        <taxon>Viridiplantae</taxon>
        <taxon>Streptophyta</taxon>
        <taxon>Embryophyta</taxon>
        <taxon>Tracheophyta</taxon>
        <taxon>Spermatophyta</taxon>
        <taxon>Magnoliopsida</taxon>
        <taxon>eudicotyledons</taxon>
        <taxon>Gunneridae</taxon>
        <taxon>Pentapetalae</taxon>
        <taxon>rosids</taxon>
        <taxon>malvids</taxon>
        <taxon>Brassicales</taxon>
        <taxon>Brassicaceae</taxon>
        <taxon>Brassiceae</taxon>
        <taxon>Brassica</taxon>
    </lineage>
</organism>
<dbReference type="OrthoDB" id="187139at2759"/>
<reference evidence="1 2" key="1">
    <citation type="submission" date="2020-02" db="EMBL/GenBank/DDBJ databases">
        <authorList>
            <person name="Ma Q."/>
            <person name="Huang Y."/>
            <person name="Song X."/>
            <person name="Pei D."/>
        </authorList>
    </citation>
    <scope>NUCLEOTIDE SEQUENCE [LARGE SCALE GENOMIC DNA]</scope>
    <source>
        <strain evidence="1">Sxm20200214</strain>
        <tissue evidence="1">Leaf</tissue>
    </source>
</reference>
<dbReference type="Gene3D" id="2.160.20.10">
    <property type="entry name" value="Single-stranded right-handed beta-helix, Pectin lyase-like"/>
    <property type="match status" value="1"/>
</dbReference>
<dbReference type="PANTHER" id="PTHR31339">
    <property type="entry name" value="PECTIN LYASE-RELATED"/>
    <property type="match status" value="1"/>
</dbReference>
<name>A0A8X7VNS4_BRACI</name>
<dbReference type="InterPro" id="IPR011050">
    <property type="entry name" value="Pectin_lyase_fold/virulence"/>
</dbReference>
<proteinExistence type="predicted"/>
<protein>
    <recommendedName>
        <fullName evidence="3">Polygalacturonase</fullName>
    </recommendedName>
</protein>
<evidence type="ECO:0008006" key="3">
    <source>
        <dbReference type="Google" id="ProtNLM"/>
    </source>
</evidence>
<dbReference type="InterPro" id="IPR012334">
    <property type="entry name" value="Pectin_lyas_fold"/>
</dbReference>
<dbReference type="InterPro" id="IPR051801">
    <property type="entry name" value="GH28_Enzymes"/>
</dbReference>
<dbReference type="AlphaFoldDB" id="A0A8X7VNS4"/>
<dbReference type="Proteomes" id="UP000886595">
    <property type="component" value="Unassembled WGS sequence"/>
</dbReference>
<dbReference type="EMBL" id="JAAMPC010000004">
    <property type="protein sequence ID" value="KAG2314522.1"/>
    <property type="molecule type" value="Genomic_DNA"/>
</dbReference>
<dbReference type="PANTHER" id="PTHR31339:SF84">
    <property type="entry name" value="PECTATE LYASE SUPERFAMILY PROTEIN DOMAIN-CONTAINING PROTEIN"/>
    <property type="match status" value="1"/>
</dbReference>